<evidence type="ECO:0000259" key="2">
    <source>
        <dbReference type="Pfam" id="PF07885"/>
    </source>
</evidence>
<dbReference type="Pfam" id="PF07885">
    <property type="entry name" value="Ion_trans_2"/>
    <property type="match status" value="1"/>
</dbReference>
<dbReference type="GO" id="GO:0034220">
    <property type="term" value="P:monoatomic ion transmembrane transport"/>
    <property type="evidence" value="ECO:0007669"/>
    <property type="project" value="UniProtKB-KW"/>
</dbReference>
<keyword evidence="1" id="KW-0472">Membrane</keyword>
<accession>A0ABY4L2L8</accession>
<dbReference type="RefSeq" id="WP_248590374.1">
    <property type="nucleotide sequence ID" value="NZ_BAABEB010000003.1"/>
</dbReference>
<dbReference type="EMBL" id="CP051627">
    <property type="protein sequence ID" value="UPT21896.1"/>
    <property type="molecule type" value="Genomic_DNA"/>
</dbReference>
<protein>
    <submittedName>
        <fullName evidence="3">Two pore domain potassium channel family protein</fullName>
    </submittedName>
</protein>
<proteinExistence type="predicted"/>
<feature type="domain" description="Potassium channel" evidence="2">
    <location>
        <begin position="92"/>
        <end position="169"/>
    </location>
</feature>
<dbReference type="Gene3D" id="1.10.287.70">
    <property type="match status" value="1"/>
</dbReference>
<feature type="transmembrane region" description="Helical" evidence="1">
    <location>
        <begin position="82"/>
        <end position="101"/>
    </location>
</feature>
<feature type="transmembrane region" description="Helical" evidence="1">
    <location>
        <begin position="21"/>
        <end position="39"/>
    </location>
</feature>
<keyword evidence="3" id="KW-0406">Ion transport</keyword>
<sequence>MSALTPGDLPFRQRAAAFARAALGVLVADTALLVAYVVVPVDPQRGVAAPLLRLGGMLAVFTVVVVWQVYAVSRARYPGIRGMAAAGVVVPLFLIAFATVYHLQSFVAADAFSEPLSRLDALYFAVTVFTTVGFGDIVPVSPVARVIVTVQMLLNLVVLGGVLQLLFDTARSARQARDERDTGERPPPA</sequence>
<keyword evidence="1" id="KW-1133">Transmembrane helix</keyword>
<feature type="transmembrane region" description="Helical" evidence="1">
    <location>
        <begin position="51"/>
        <end position="70"/>
    </location>
</feature>
<name>A0ABY4L2L8_THEAE</name>
<dbReference type="SUPFAM" id="SSF81324">
    <property type="entry name" value="Voltage-gated potassium channels"/>
    <property type="match status" value="1"/>
</dbReference>
<keyword evidence="3" id="KW-0407">Ion channel</keyword>
<evidence type="ECO:0000313" key="3">
    <source>
        <dbReference type="EMBL" id="UPT21896.1"/>
    </source>
</evidence>
<dbReference type="Proteomes" id="UP000832041">
    <property type="component" value="Chromosome"/>
</dbReference>
<evidence type="ECO:0000313" key="4">
    <source>
        <dbReference type="Proteomes" id="UP000832041"/>
    </source>
</evidence>
<dbReference type="InterPro" id="IPR013099">
    <property type="entry name" value="K_chnl_dom"/>
</dbReference>
<gene>
    <name evidence="3" type="ORF">FOF52_13810</name>
</gene>
<keyword evidence="4" id="KW-1185">Reference proteome</keyword>
<organism evidence="3 4">
    <name type="scientific">Thermobifida alba</name>
    <name type="common">Thermomonospora alba</name>
    <dbReference type="NCBI Taxonomy" id="53522"/>
    <lineage>
        <taxon>Bacteria</taxon>
        <taxon>Bacillati</taxon>
        <taxon>Actinomycetota</taxon>
        <taxon>Actinomycetes</taxon>
        <taxon>Streptosporangiales</taxon>
        <taxon>Nocardiopsidaceae</taxon>
        <taxon>Thermobifida</taxon>
    </lineage>
</organism>
<feature type="transmembrane region" description="Helical" evidence="1">
    <location>
        <begin position="121"/>
        <end position="139"/>
    </location>
</feature>
<reference evidence="3 4" key="1">
    <citation type="submission" date="2020-04" db="EMBL/GenBank/DDBJ databases">
        <title>Thermobifida alba genome sequencing and assembly.</title>
        <authorList>
            <person name="Luzics S."/>
            <person name="Horvath B."/>
            <person name="Nagy I."/>
            <person name="Toth A."/>
            <person name="Nagy I."/>
            <person name="Kukolya J."/>
        </authorList>
    </citation>
    <scope>NUCLEOTIDE SEQUENCE [LARGE SCALE GENOMIC DNA]</scope>
    <source>
        <strain evidence="3 4">DSM 43795</strain>
    </source>
</reference>
<evidence type="ECO:0000256" key="1">
    <source>
        <dbReference type="SAM" id="Phobius"/>
    </source>
</evidence>
<keyword evidence="1" id="KW-0812">Transmembrane</keyword>
<keyword evidence="3" id="KW-0813">Transport</keyword>